<organism evidence="2 3">
    <name type="scientific">Prunus persica</name>
    <name type="common">Peach</name>
    <name type="synonym">Amygdalus persica</name>
    <dbReference type="NCBI Taxonomy" id="3760"/>
    <lineage>
        <taxon>Eukaryota</taxon>
        <taxon>Viridiplantae</taxon>
        <taxon>Streptophyta</taxon>
        <taxon>Embryophyta</taxon>
        <taxon>Tracheophyta</taxon>
        <taxon>Spermatophyta</taxon>
        <taxon>Magnoliopsida</taxon>
        <taxon>eudicotyledons</taxon>
        <taxon>Gunneridae</taxon>
        <taxon>Pentapetalae</taxon>
        <taxon>rosids</taxon>
        <taxon>fabids</taxon>
        <taxon>Rosales</taxon>
        <taxon>Rosaceae</taxon>
        <taxon>Amygdaloideae</taxon>
        <taxon>Amygdaleae</taxon>
        <taxon>Prunus</taxon>
    </lineage>
</organism>
<dbReference type="PROSITE" id="PS51153">
    <property type="entry name" value="RPW8"/>
    <property type="match status" value="1"/>
</dbReference>
<sequence length="372" mass="41474">MSNPKTKSVTMHEDSFASIREDDFEQNSPIIDSGGAEDESYLKAKICFASFADKHLIMEEDDSSTSSTVDDLEQNSLPSGNGVQRTVLGAVFGMLFGAIIQVKDKTKMFKHIIGYLNSTLDSLKPLIEEITEYNKVLHLPKEELENFTIQMEMEVELIHKCSKVHKWANYKKYEYINKLLRLDVSLQGLLSILRVQLARDVRESLVFVSNTEAVIKQIEESGTVQLQNDPTEIEDSCDVLEPSQPEVGLSVQGTKNVKETLDSAAKIEVGVKQIEGSGDVQGQTDMGIGEPTLLTLEAPDAENEMTEYVPSTVTVSLDVLLNELKRKLLKDEALALVLTGPRGCCKTTFAKINCQDKEVKDIFKKSIFFIRV</sequence>
<feature type="region of interest" description="Disordered" evidence="1">
    <location>
        <begin position="1"/>
        <end position="35"/>
    </location>
</feature>
<feature type="compositionally biased region" description="Basic and acidic residues" evidence="1">
    <location>
        <begin position="10"/>
        <end position="21"/>
    </location>
</feature>
<reference evidence="2 3" key="1">
    <citation type="journal article" date="2013" name="Nat. Genet.">
        <title>The high-quality draft genome of peach (Prunus persica) identifies unique patterns of genetic diversity, domestication and genome evolution.</title>
        <authorList>
            <consortium name="International Peach Genome Initiative"/>
            <person name="Verde I."/>
            <person name="Abbott A.G."/>
            <person name="Scalabrin S."/>
            <person name="Jung S."/>
            <person name="Shu S."/>
            <person name="Marroni F."/>
            <person name="Zhebentyayeva T."/>
            <person name="Dettori M.T."/>
            <person name="Grimwood J."/>
            <person name="Cattonaro F."/>
            <person name="Zuccolo A."/>
            <person name="Rossini L."/>
            <person name="Jenkins J."/>
            <person name="Vendramin E."/>
            <person name="Meisel L.A."/>
            <person name="Decroocq V."/>
            <person name="Sosinski B."/>
            <person name="Prochnik S."/>
            <person name="Mitros T."/>
            <person name="Policriti A."/>
            <person name="Cipriani G."/>
            <person name="Dondini L."/>
            <person name="Ficklin S."/>
            <person name="Goodstein D.M."/>
            <person name="Xuan P."/>
            <person name="Del Fabbro C."/>
            <person name="Aramini V."/>
            <person name="Copetti D."/>
            <person name="Gonzalez S."/>
            <person name="Horner D.S."/>
            <person name="Falchi R."/>
            <person name="Lucas S."/>
            <person name="Mica E."/>
            <person name="Maldonado J."/>
            <person name="Lazzari B."/>
            <person name="Bielenberg D."/>
            <person name="Pirona R."/>
            <person name="Miculan M."/>
            <person name="Barakat A."/>
            <person name="Testolin R."/>
            <person name="Stella A."/>
            <person name="Tartarini S."/>
            <person name="Tonutti P."/>
            <person name="Arus P."/>
            <person name="Orellana A."/>
            <person name="Wells C."/>
            <person name="Main D."/>
            <person name="Vizzotto G."/>
            <person name="Silva H."/>
            <person name="Salamini F."/>
            <person name="Schmutz J."/>
            <person name="Morgante M."/>
            <person name="Rokhsar D.S."/>
        </authorList>
    </citation>
    <scope>NUCLEOTIDE SEQUENCE [LARGE SCALE GENOMIC DNA]</scope>
    <source>
        <strain evidence="3">cv. Nemared</strain>
    </source>
</reference>
<evidence type="ECO:0000313" key="3">
    <source>
        <dbReference type="Proteomes" id="UP000006882"/>
    </source>
</evidence>
<name>M5WZY2_PRUPE</name>
<dbReference type="InterPro" id="IPR008808">
    <property type="entry name" value="Powdery_mildew-R_dom"/>
</dbReference>
<accession>M5WZY2</accession>
<proteinExistence type="predicted"/>
<evidence type="ECO:0000256" key="1">
    <source>
        <dbReference type="SAM" id="MobiDB-lite"/>
    </source>
</evidence>
<dbReference type="HOGENOM" id="CLU_744735_0_0_1"/>
<keyword evidence="3" id="KW-1185">Reference proteome</keyword>
<gene>
    <name evidence="2" type="ORF">PRUPE_5G127700</name>
</gene>
<dbReference type="AlphaFoldDB" id="M5WZY2"/>
<dbReference type="Pfam" id="PF05659">
    <property type="entry name" value="RPW8"/>
    <property type="match status" value="1"/>
</dbReference>
<evidence type="ECO:0000313" key="2">
    <source>
        <dbReference type="EMBL" id="ONI07558.1"/>
    </source>
</evidence>
<dbReference type="Gramene" id="ONI07558">
    <property type="protein sequence ID" value="ONI07558"/>
    <property type="gene ID" value="PRUPE_5G127700"/>
</dbReference>
<dbReference type="Proteomes" id="UP000006882">
    <property type="component" value="Chromosome G5"/>
</dbReference>
<protein>
    <submittedName>
        <fullName evidence="2">Uncharacterized protein</fullName>
    </submittedName>
</protein>
<dbReference type="EMBL" id="CM007655">
    <property type="protein sequence ID" value="ONI07558.1"/>
    <property type="molecule type" value="Genomic_DNA"/>
</dbReference>